<evidence type="ECO:0000256" key="1">
    <source>
        <dbReference type="SAM" id="Phobius"/>
    </source>
</evidence>
<organism evidence="2 3">
    <name type="scientific">Paramecium sonneborni</name>
    <dbReference type="NCBI Taxonomy" id="65129"/>
    <lineage>
        <taxon>Eukaryota</taxon>
        <taxon>Sar</taxon>
        <taxon>Alveolata</taxon>
        <taxon>Ciliophora</taxon>
        <taxon>Intramacronucleata</taxon>
        <taxon>Oligohymenophorea</taxon>
        <taxon>Peniculida</taxon>
        <taxon>Parameciidae</taxon>
        <taxon>Paramecium</taxon>
    </lineage>
</organism>
<proteinExistence type="predicted"/>
<sequence>MDFKLKKFKQYSNLIIILIYLIFYYNKYTVKIFRSQNCQQGEFYQVYYDLIKKLLFQDFPVDQFALKNHSLCLRTFQQ</sequence>
<dbReference type="Proteomes" id="UP000692954">
    <property type="component" value="Unassembled WGS sequence"/>
</dbReference>
<evidence type="ECO:0008006" key="4">
    <source>
        <dbReference type="Google" id="ProtNLM"/>
    </source>
</evidence>
<accession>A0A8S1R1D5</accession>
<reference evidence="2" key="1">
    <citation type="submission" date="2021-01" db="EMBL/GenBank/DDBJ databases">
        <authorList>
            <consortium name="Genoscope - CEA"/>
            <person name="William W."/>
        </authorList>
    </citation>
    <scope>NUCLEOTIDE SEQUENCE</scope>
</reference>
<protein>
    <recommendedName>
        <fullName evidence="4">Transmembrane protein</fullName>
    </recommendedName>
</protein>
<keyword evidence="1" id="KW-0472">Membrane</keyword>
<keyword evidence="1" id="KW-0812">Transmembrane</keyword>
<gene>
    <name evidence="2" type="ORF">PSON_ATCC_30995.1.T1300092</name>
</gene>
<dbReference type="EMBL" id="CAJJDN010000130">
    <property type="protein sequence ID" value="CAD8121164.1"/>
    <property type="molecule type" value="Genomic_DNA"/>
</dbReference>
<keyword evidence="1" id="KW-1133">Transmembrane helix</keyword>
<evidence type="ECO:0000313" key="2">
    <source>
        <dbReference type="EMBL" id="CAD8121164.1"/>
    </source>
</evidence>
<comment type="caution">
    <text evidence="2">The sequence shown here is derived from an EMBL/GenBank/DDBJ whole genome shotgun (WGS) entry which is preliminary data.</text>
</comment>
<feature type="transmembrane region" description="Helical" evidence="1">
    <location>
        <begin position="12"/>
        <end position="28"/>
    </location>
</feature>
<dbReference type="AlphaFoldDB" id="A0A8S1R1D5"/>
<name>A0A8S1R1D5_9CILI</name>
<keyword evidence="3" id="KW-1185">Reference proteome</keyword>
<evidence type="ECO:0000313" key="3">
    <source>
        <dbReference type="Proteomes" id="UP000692954"/>
    </source>
</evidence>